<dbReference type="Proteomes" id="UP001224997">
    <property type="component" value="Unassembled WGS sequence"/>
</dbReference>
<accession>A0ABT9JCR7</accession>
<protein>
    <submittedName>
        <fullName evidence="1">HNH endonuclease</fullName>
    </submittedName>
</protein>
<evidence type="ECO:0000313" key="2">
    <source>
        <dbReference type="Proteomes" id="UP001224997"/>
    </source>
</evidence>
<dbReference type="GO" id="GO:0004519">
    <property type="term" value="F:endonuclease activity"/>
    <property type="evidence" value="ECO:0007669"/>
    <property type="project" value="UniProtKB-KW"/>
</dbReference>
<dbReference type="PANTHER" id="PTHR37827">
    <property type="entry name" value="TUDOR DOMAIN-CONTAINING PROTEIN"/>
    <property type="match status" value="1"/>
</dbReference>
<keyword evidence="1" id="KW-0255">Endonuclease</keyword>
<sequence>MSEGQRDTDPVCPLCLRPIPPGVPQSRHHLVPRLRGGKGGPVILVHQVCHSTIHRTLGETELARRYNSVEALRAHPGLARFFAWVARRPPGWKGKVR</sequence>
<keyword evidence="1" id="KW-0540">Nuclease</keyword>
<gene>
    <name evidence="1" type="ORF">Q5Y72_07410</name>
</gene>
<organism evidence="1 2">
    <name type="scientific">Paracoccus spongiarum</name>
    <dbReference type="NCBI Taxonomy" id="3064387"/>
    <lineage>
        <taxon>Bacteria</taxon>
        <taxon>Pseudomonadati</taxon>
        <taxon>Pseudomonadota</taxon>
        <taxon>Alphaproteobacteria</taxon>
        <taxon>Rhodobacterales</taxon>
        <taxon>Paracoccaceae</taxon>
        <taxon>Paracoccus</taxon>
    </lineage>
</organism>
<dbReference type="RefSeq" id="WP_305962765.1">
    <property type="nucleotide sequence ID" value="NZ_JAVAMQ010000005.1"/>
</dbReference>
<keyword evidence="2" id="KW-1185">Reference proteome</keyword>
<comment type="caution">
    <text evidence="1">The sequence shown here is derived from an EMBL/GenBank/DDBJ whole genome shotgun (WGS) entry which is preliminary data.</text>
</comment>
<dbReference type="PANTHER" id="PTHR37827:SF1">
    <property type="entry name" value="HNH DOMAIN-CONTAINING PROTEIN"/>
    <property type="match status" value="1"/>
</dbReference>
<dbReference type="EMBL" id="JAVAMQ010000005">
    <property type="protein sequence ID" value="MDP5306917.1"/>
    <property type="molecule type" value="Genomic_DNA"/>
</dbReference>
<keyword evidence="1" id="KW-0378">Hydrolase</keyword>
<evidence type="ECO:0000313" key="1">
    <source>
        <dbReference type="EMBL" id="MDP5306917.1"/>
    </source>
</evidence>
<reference evidence="1 2" key="1">
    <citation type="submission" date="2023-08" db="EMBL/GenBank/DDBJ databases">
        <authorList>
            <person name="Park J.-S."/>
        </authorList>
    </citation>
    <scope>NUCLEOTIDE SEQUENCE [LARGE SCALE GENOMIC DNA]</scope>
    <source>
        <strain evidence="1 2">2205BS29-5</strain>
    </source>
</reference>
<proteinExistence type="predicted"/>
<name>A0ABT9JCR7_9RHOB</name>